<dbReference type="PANTHER" id="PTHR22198">
    <property type="entry name" value="FERM DOMAIN-CONTAINING PROTEIN"/>
    <property type="match status" value="1"/>
</dbReference>
<organism evidence="3">
    <name type="scientific">Strongyloides stercoralis</name>
    <name type="common">Threadworm</name>
    <dbReference type="NCBI Taxonomy" id="6248"/>
    <lineage>
        <taxon>Eukaryota</taxon>
        <taxon>Metazoa</taxon>
        <taxon>Ecdysozoa</taxon>
        <taxon>Nematoda</taxon>
        <taxon>Chromadorea</taxon>
        <taxon>Rhabditida</taxon>
        <taxon>Tylenchina</taxon>
        <taxon>Panagrolaimomorpha</taxon>
        <taxon>Strongyloidoidea</taxon>
        <taxon>Strongyloididae</taxon>
        <taxon>Strongyloides</taxon>
    </lineage>
</organism>
<keyword evidence="2" id="KW-1185">Reference proteome</keyword>
<dbReference type="Pfam" id="PF23672">
    <property type="entry name" value="DUF7153"/>
    <property type="match status" value="1"/>
</dbReference>
<name>A0A0K0EP25_STRER</name>
<dbReference type="WBParaSite" id="SSTP_0001121200.1">
    <property type="protein sequence ID" value="SSTP_0001121200.1"/>
    <property type="gene ID" value="SSTP_0001121200"/>
</dbReference>
<dbReference type="Proteomes" id="UP000035681">
    <property type="component" value="Unplaced"/>
</dbReference>
<evidence type="ECO:0000313" key="3">
    <source>
        <dbReference type="WBParaSite" id="SSTP_0001121200.1"/>
    </source>
</evidence>
<evidence type="ECO:0000313" key="4">
    <source>
        <dbReference type="WBParaSite" id="TCONS_00015191.p1"/>
    </source>
</evidence>
<reference evidence="3" key="1">
    <citation type="submission" date="2015-08" db="UniProtKB">
        <authorList>
            <consortium name="WormBaseParasite"/>
        </authorList>
    </citation>
    <scope>IDENTIFICATION</scope>
</reference>
<dbReference type="WBParaSite" id="TCONS_00015191.p1">
    <property type="protein sequence ID" value="TCONS_00015191.p1"/>
    <property type="gene ID" value="XLOC_010411"/>
</dbReference>
<dbReference type="AlphaFoldDB" id="A0A0K0EP25"/>
<dbReference type="PANTHER" id="PTHR22198:SF2">
    <property type="entry name" value="PROTEIN CBG14274"/>
    <property type="match status" value="1"/>
</dbReference>
<accession>A0A0K0EP25</accession>
<evidence type="ECO:0000313" key="2">
    <source>
        <dbReference type="Proteomes" id="UP000035681"/>
    </source>
</evidence>
<feature type="domain" description="DUF7153" evidence="1">
    <location>
        <begin position="32"/>
        <end position="193"/>
    </location>
</feature>
<dbReference type="InterPro" id="IPR055577">
    <property type="entry name" value="DUF7153"/>
</dbReference>
<dbReference type="STRING" id="6248.A0A0K0EP25"/>
<sequence>MLENNNNNNNDMLINNNNLSIIKNIYDIEGRCTKLKSVEKDVLFRYLDIIKLDNIENISQIIQKYSKTFQVDQDCGIYELIQETYASTSDKRPYDKKIDGYILMAYKTMEDMYSEEFAYNWKLWSGIRHLCAKIPAPYHFEGIHFYKELTNICQFKYLLIIDVKKLLFYVATTLNVLQTVKPKLCAYVGVYKEIYNENNKNDGTSNNNNLFTIKNNNKNKGINSKKNENEVRQKIRINNIKKNLTDKNWCYMLNIENKEKNRINFEFNNKMVNISKMNEHINIPILNSPSILNNKSSIPSEGNQIKEGNKKLNIQSSLPFSFLYRERLNFLYIDNNIDNISHNYYRKNDLNNINLAKTNYTTNCLYDLENLRKELLMDKKYLSPIYTRNEWLTYPNHEASIKDFQFSKLINLLK</sequence>
<proteinExistence type="predicted"/>
<evidence type="ECO:0000259" key="1">
    <source>
        <dbReference type="Pfam" id="PF23672"/>
    </source>
</evidence>
<protein>
    <submittedName>
        <fullName evidence="3">CRAL-TRIO domain-containing protein</fullName>
    </submittedName>
    <submittedName>
        <fullName evidence="4">Globin family profile domain-containing protein</fullName>
    </submittedName>
</protein>